<dbReference type="GO" id="GO:0009279">
    <property type="term" value="C:cell outer membrane"/>
    <property type="evidence" value="ECO:0007669"/>
    <property type="project" value="UniProtKB-SubCell"/>
</dbReference>
<evidence type="ECO:0000313" key="11">
    <source>
        <dbReference type="EMBL" id="GEP09365.1"/>
    </source>
</evidence>
<gene>
    <name evidence="11" type="ORF">MGN01_12100</name>
</gene>
<evidence type="ECO:0000256" key="8">
    <source>
        <dbReference type="ARBA" id="ARBA00023136"/>
    </source>
</evidence>
<evidence type="ECO:0000256" key="1">
    <source>
        <dbReference type="ARBA" id="ARBA00009521"/>
    </source>
</evidence>
<keyword evidence="9 10" id="KW-0998">Cell outer membrane</keyword>
<dbReference type="GO" id="GO:0046930">
    <property type="term" value="C:pore complex"/>
    <property type="evidence" value="ECO:0007669"/>
    <property type="project" value="UniProtKB-KW"/>
</dbReference>
<keyword evidence="12" id="KW-1185">Reference proteome</keyword>
<evidence type="ECO:0000256" key="9">
    <source>
        <dbReference type="ARBA" id="ARBA00023237"/>
    </source>
</evidence>
<keyword evidence="5 10" id="KW-0732">Signal</keyword>
<accession>A0A512JHD9</accession>
<dbReference type="GO" id="GO:0006811">
    <property type="term" value="P:monoatomic ion transport"/>
    <property type="evidence" value="ECO:0007669"/>
    <property type="project" value="UniProtKB-KW"/>
</dbReference>
<evidence type="ECO:0000256" key="3">
    <source>
        <dbReference type="ARBA" id="ARBA00022452"/>
    </source>
</evidence>
<evidence type="ECO:0000256" key="2">
    <source>
        <dbReference type="ARBA" id="ARBA00022448"/>
    </source>
</evidence>
<keyword evidence="6 10" id="KW-0406">Ion transport</keyword>
<keyword evidence="4 10" id="KW-0812">Transmembrane</keyword>
<dbReference type="OrthoDB" id="7801681at2"/>
<dbReference type="Pfam" id="PF02530">
    <property type="entry name" value="Porin_2"/>
    <property type="match status" value="1"/>
</dbReference>
<name>A0A512JHD9_9HYPH</name>
<keyword evidence="3 10" id="KW-1134">Transmembrane beta strand</keyword>
<evidence type="ECO:0000256" key="6">
    <source>
        <dbReference type="ARBA" id="ARBA00023065"/>
    </source>
</evidence>
<feature type="signal peptide" evidence="10">
    <location>
        <begin position="1"/>
        <end position="23"/>
    </location>
</feature>
<keyword evidence="2 10" id="KW-0813">Transport</keyword>
<keyword evidence="8 10" id="KW-0472">Membrane</keyword>
<evidence type="ECO:0000256" key="4">
    <source>
        <dbReference type="ARBA" id="ARBA00022692"/>
    </source>
</evidence>
<keyword evidence="7 10" id="KW-0626">Porin</keyword>
<dbReference type="EMBL" id="BJZV01000005">
    <property type="protein sequence ID" value="GEP09365.1"/>
    <property type="molecule type" value="Genomic_DNA"/>
</dbReference>
<evidence type="ECO:0000256" key="5">
    <source>
        <dbReference type="ARBA" id="ARBA00022729"/>
    </source>
</evidence>
<sequence length="544" mass="56692">MKLIKSLLLGSAAGLTAVAGAQAADLPVKKAAPIEYVRVCGAYGAGFFYIPGTDTCLRVSGRARGEAGYNRSPNRKVAGGGDTSQFRGLLRLNVDARTQTEFGTLRAFARIEAASATGEGKMASGTQARIGNAFFGTGQDAFNRVQDYIQAEKAFIQFAGLTAGRASSFFDFYAHDFEIIGSSLGSDQASTNLFAYTKTFGEGFSATVSMEDPNFRKNPIFSNGGSLPGNTAANAIGQTFLAVGSNAPSPVILNFGPTGAVANVGYVDVVQRSRMPDFVGALRYDQPWGSLQISGAVKDVNIGGFLGTITTAPGQAAIGAGAAAGALAARGITSGAQTDYGWAVQGGAKFNLPFIAPGDSFYLQGAYGEGAANYTGYTSYIGRYTQATGIVSGGPWNVYMNDAVVNPVTGRLELSTSWTVVASYLHYWTPQWRSAVYGSYGEMRQPGGATAALRGLAAGGTGISGLPSANPAALTATSTLVNTSQLVTGASLIWSPVKDLDIGAEGQYIRVDTLNGQRVLNTDTGRLVSGQDTFQARVRVQRDF</sequence>
<reference evidence="11 12" key="1">
    <citation type="submission" date="2019-07" db="EMBL/GenBank/DDBJ databases">
        <title>Whole genome shotgun sequence of Methylobacterium gnaphalii NBRC 107716.</title>
        <authorList>
            <person name="Hosoyama A."/>
            <person name="Uohara A."/>
            <person name="Ohji S."/>
            <person name="Ichikawa N."/>
        </authorList>
    </citation>
    <scope>NUCLEOTIDE SEQUENCE [LARGE SCALE GENOMIC DNA]</scope>
    <source>
        <strain evidence="11 12">NBRC 107716</strain>
    </source>
</reference>
<proteinExistence type="inferred from homology"/>
<comment type="function">
    <text evidence="10">Forms passive diffusion pores that allow small molecular weight hydrophilic materials across the outer membrane.</text>
</comment>
<comment type="domain">
    <text evidence="10">Consists of 16-stranded beta-barrel sheets, with large surface-exposed loops, that form a transmembrane pore at the center of each barrel. The pore is partially ocluded by a peptide loop that folds into the pore lumen.</text>
</comment>
<evidence type="ECO:0000256" key="7">
    <source>
        <dbReference type="ARBA" id="ARBA00023114"/>
    </source>
</evidence>
<evidence type="ECO:0000256" key="10">
    <source>
        <dbReference type="RuleBase" id="RU364005"/>
    </source>
</evidence>
<organism evidence="11 12">
    <name type="scientific">Methylobacterium gnaphalii</name>
    <dbReference type="NCBI Taxonomy" id="1010610"/>
    <lineage>
        <taxon>Bacteria</taxon>
        <taxon>Pseudomonadati</taxon>
        <taxon>Pseudomonadota</taxon>
        <taxon>Alphaproteobacteria</taxon>
        <taxon>Hyphomicrobiales</taxon>
        <taxon>Methylobacteriaceae</taxon>
        <taxon>Methylobacterium</taxon>
    </lineage>
</organism>
<feature type="chain" id="PRO_5022272488" description="Porin" evidence="10">
    <location>
        <begin position="24"/>
        <end position="544"/>
    </location>
</feature>
<dbReference type="GO" id="GO:0015288">
    <property type="term" value="F:porin activity"/>
    <property type="evidence" value="ECO:0007669"/>
    <property type="project" value="UniProtKB-KW"/>
</dbReference>
<protein>
    <recommendedName>
        <fullName evidence="10">Porin</fullName>
    </recommendedName>
</protein>
<comment type="caution">
    <text evidence="11">The sequence shown here is derived from an EMBL/GenBank/DDBJ whole genome shotgun (WGS) entry which is preliminary data.</text>
</comment>
<comment type="subcellular location">
    <subcellularLocation>
        <location evidence="10">Cell outer membrane</location>
        <topology evidence="10">Multi-pass membrane protein</topology>
    </subcellularLocation>
</comment>
<dbReference type="AlphaFoldDB" id="A0A512JHD9"/>
<dbReference type="RefSeq" id="WP_147045693.1">
    <property type="nucleotide sequence ID" value="NZ_BJZV01000005.1"/>
</dbReference>
<evidence type="ECO:0000313" key="12">
    <source>
        <dbReference type="Proteomes" id="UP000321750"/>
    </source>
</evidence>
<dbReference type="InterPro" id="IPR003684">
    <property type="entry name" value="Porin_alphabac"/>
</dbReference>
<dbReference type="Proteomes" id="UP000321750">
    <property type="component" value="Unassembled WGS sequence"/>
</dbReference>
<comment type="similarity">
    <text evidence="1 10">Belongs to the alphaproteobacteria porin family.</text>
</comment>